<dbReference type="EMBL" id="CM027684">
    <property type="protein sequence ID" value="KAG0529836.1"/>
    <property type="molecule type" value="Genomic_DNA"/>
</dbReference>
<gene>
    <name evidence="1" type="ORF">BDA96_05G131800</name>
</gene>
<dbReference type="AlphaFoldDB" id="A0A921QZM9"/>
<reference evidence="1" key="1">
    <citation type="journal article" date="2019" name="BMC Genomics">
        <title>A new reference genome for Sorghum bicolor reveals high levels of sequence similarity between sweet and grain genotypes: implications for the genetics of sugar metabolism.</title>
        <authorList>
            <person name="Cooper E.A."/>
            <person name="Brenton Z.W."/>
            <person name="Flinn B.S."/>
            <person name="Jenkins J."/>
            <person name="Shu S."/>
            <person name="Flowers D."/>
            <person name="Luo F."/>
            <person name="Wang Y."/>
            <person name="Xia P."/>
            <person name="Barry K."/>
            <person name="Daum C."/>
            <person name="Lipzen A."/>
            <person name="Yoshinaga Y."/>
            <person name="Schmutz J."/>
            <person name="Saski C."/>
            <person name="Vermerris W."/>
            <person name="Kresovich S."/>
        </authorList>
    </citation>
    <scope>NUCLEOTIDE SEQUENCE</scope>
</reference>
<sequence>MYHNPILLKVISVVLHDILKGLRHCIKKKVSTMTLDNCSTTVLQKTRPEHNTIRNSSLLTFPQFKYARGVDMCALLWQGHHPRILALPEVVSQTELEAVAAHGGVFPVPSPHDILGGASFAEANHPIS</sequence>
<organism evidence="1 2">
    <name type="scientific">Sorghum bicolor</name>
    <name type="common">Sorghum</name>
    <name type="synonym">Sorghum vulgare</name>
    <dbReference type="NCBI Taxonomy" id="4558"/>
    <lineage>
        <taxon>Eukaryota</taxon>
        <taxon>Viridiplantae</taxon>
        <taxon>Streptophyta</taxon>
        <taxon>Embryophyta</taxon>
        <taxon>Tracheophyta</taxon>
        <taxon>Spermatophyta</taxon>
        <taxon>Magnoliopsida</taxon>
        <taxon>Liliopsida</taxon>
        <taxon>Poales</taxon>
        <taxon>Poaceae</taxon>
        <taxon>PACMAD clade</taxon>
        <taxon>Panicoideae</taxon>
        <taxon>Andropogonodae</taxon>
        <taxon>Andropogoneae</taxon>
        <taxon>Sorghinae</taxon>
        <taxon>Sorghum</taxon>
    </lineage>
</organism>
<evidence type="ECO:0000313" key="2">
    <source>
        <dbReference type="Proteomes" id="UP000807115"/>
    </source>
</evidence>
<name>A0A921QZM9_SORBI</name>
<reference evidence="1" key="2">
    <citation type="submission" date="2020-10" db="EMBL/GenBank/DDBJ databases">
        <authorList>
            <person name="Cooper E.A."/>
            <person name="Brenton Z.W."/>
            <person name="Flinn B.S."/>
            <person name="Jenkins J."/>
            <person name="Shu S."/>
            <person name="Flowers D."/>
            <person name="Luo F."/>
            <person name="Wang Y."/>
            <person name="Xia P."/>
            <person name="Barry K."/>
            <person name="Daum C."/>
            <person name="Lipzen A."/>
            <person name="Yoshinaga Y."/>
            <person name="Schmutz J."/>
            <person name="Saski C."/>
            <person name="Vermerris W."/>
            <person name="Kresovich S."/>
        </authorList>
    </citation>
    <scope>NUCLEOTIDE SEQUENCE</scope>
</reference>
<comment type="caution">
    <text evidence="1">The sequence shown here is derived from an EMBL/GenBank/DDBJ whole genome shotgun (WGS) entry which is preliminary data.</text>
</comment>
<dbReference type="Proteomes" id="UP000807115">
    <property type="component" value="Chromosome 5"/>
</dbReference>
<proteinExistence type="predicted"/>
<evidence type="ECO:0000313" key="1">
    <source>
        <dbReference type="EMBL" id="KAG0529836.1"/>
    </source>
</evidence>
<accession>A0A921QZM9</accession>
<protein>
    <submittedName>
        <fullName evidence="1">Uncharacterized protein</fullName>
    </submittedName>
</protein>